<evidence type="ECO:0000313" key="4">
    <source>
        <dbReference type="Proteomes" id="UP000244803"/>
    </source>
</evidence>
<evidence type="ECO:0000313" key="2">
    <source>
        <dbReference type="EMBL" id="UVC54519.1"/>
    </source>
</evidence>
<dbReference type="EMBL" id="CP056067">
    <property type="protein sequence ID" value="UVC54521.1"/>
    <property type="molecule type" value="Genomic_DNA"/>
</dbReference>
<reference evidence="2" key="1">
    <citation type="submission" date="2022-07" db="EMBL/GenBank/DDBJ databases">
        <title>Evaluation of T. orientalis genome assembly methods using nanopore sequencing and analysis of variation between genomes.</title>
        <authorList>
            <person name="Yam J."/>
            <person name="Micallef M.L."/>
            <person name="Liu M."/>
            <person name="Djordjevic S.P."/>
            <person name="Bogema D.R."/>
            <person name="Jenkins C."/>
        </authorList>
    </citation>
    <scope>NUCLEOTIDE SEQUENCE</scope>
    <source>
        <strain evidence="2">Fish Creek</strain>
    </source>
</reference>
<dbReference type="AlphaFoldDB" id="A0A976SL39"/>
<feature type="chain" id="PRO_5036670624" evidence="1">
    <location>
        <begin position="19"/>
        <end position="182"/>
    </location>
</feature>
<evidence type="ECO:0000256" key="1">
    <source>
        <dbReference type="SAM" id="SignalP"/>
    </source>
</evidence>
<accession>A0A976SL39</accession>
<protein>
    <submittedName>
        <fullName evidence="2">Uncharacterized protein</fullName>
    </submittedName>
</protein>
<gene>
    <name evidence="2" type="ORF">MACJ_004069</name>
    <name evidence="3" type="ORF">MACJ_004071</name>
</gene>
<sequence>MKFVILAFAAFFAKLAAASSSAAVLDLHALGFKLYGRHKPAGETAGTGCPLGTLPDNVFLHKTVAHNGAHFTWVKPVHALVNELVCGSHAVWKGAAEEFLVDLHFFGNVKGKMFVHLEHVTALGAVAHAFLRFEKSALEGKVLGLAPFVAGVAGLLGAGFLDVNALPAHELLHHLAHHFAAL</sequence>
<dbReference type="Proteomes" id="UP000244803">
    <property type="component" value="Chromosome 4"/>
</dbReference>
<dbReference type="EMBL" id="CP056067">
    <property type="protein sequence ID" value="UVC54519.1"/>
    <property type="molecule type" value="Genomic_DNA"/>
</dbReference>
<dbReference type="OrthoDB" id="362755at2759"/>
<feature type="signal peptide" evidence="1">
    <location>
        <begin position="1"/>
        <end position="18"/>
    </location>
</feature>
<evidence type="ECO:0000313" key="3">
    <source>
        <dbReference type="EMBL" id="UVC54521.1"/>
    </source>
</evidence>
<organism evidence="2 4">
    <name type="scientific">Theileria orientalis</name>
    <dbReference type="NCBI Taxonomy" id="68886"/>
    <lineage>
        <taxon>Eukaryota</taxon>
        <taxon>Sar</taxon>
        <taxon>Alveolata</taxon>
        <taxon>Apicomplexa</taxon>
        <taxon>Aconoidasida</taxon>
        <taxon>Piroplasmida</taxon>
        <taxon>Theileriidae</taxon>
        <taxon>Theileria</taxon>
    </lineage>
</organism>
<proteinExistence type="predicted"/>
<name>A0A976SL39_THEOR</name>
<keyword evidence="1" id="KW-0732">Signal</keyword>